<dbReference type="PROSITE" id="PS50011">
    <property type="entry name" value="PROTEIN_KINASE_DOM"/>
    <property type="match status" value="1"/>
</dbReference>
<dbReference type="PANTHER" id="PTHR13954:SF6">
    <property type="entry name" value="NON-SPECIFIC SERINE_THREONINE PROTEIN KINASE"/>
    <property type="match status" value="1"/>
</dbReference>
<dbReference type="CDD" id="cd10422">
    <property type="entry name" value="RNase_Ire1"/>
    <property type="match status" value="1"/>
</dbReference>
<dbReference type="PROSITE" id="PS00108">
    <property type="entry name" value="PROTEIN_KINASE_ST"/>
    <property type="match status" value="1"/>
</dbReference>
<dbReference type="InterPro" id="IPR001315">
    <property type="entry name" value="CARD"/>
</dbReference>
<dbReference type="GO" id="GO:0051082">
    <property type="term" value="F:unfolded protein binding"/>
    <property type="evidence" value="ECO:0007669"/>
    <property type="project" value="TreeGrafter"/>
</dbReference>
<dbReference type="GO" id="GO:0005524">
    <property type="term" value="F:ATP binding"/>
    <property type="evidence" value="ECO:0007669"/>
    <property type="project" value="UniProtKB-KW"/>
</dbReference>
<dbReference type="InterPro" id="IPR010513">
    <property type="entry name" value="KEN_dom"/>
</dbReference>
<dbReference type="InterPro" id="IPR011029">
    <property type="entry name" value="DEATH-like_dom_sf"/>
</dbReference>
<dbReference type="GO" id="GO:0016787">
    <property type="term" value="F:hydrolase activity"/>
    <property type="evidence" value="ECO:0007669"/>
    <property type="project" value="UniProtKB-KW"/>
</dbReference>
<evidence type="ECO:0000256" key="1">
    <source>
        <dbReference type="ARBA" id="ARBA00004514"/>
    </source>
</evidence>
<dbReference type="KEGG" id="sasa:106606683"/>
<keyword evidence="7" id="KW-0391">Immunity</keyword>
<dbReference type="GO" id="GO:0080090">
    <property type="term" value="P:regulation of primary metabolic process"/>
    <property type="evidence" value="ECO:0007669"/>
    <property type="project" value="UniProtKB-ARBA"/>
</dbReference>
<dbReference type="RefSeq" id="XP_014058500.2">
    <property type="nucleotide sequence ID" value="XM_014203025.2"/>
</dbReference>
<dbReference type="Gene3D" id="1.10.510.10">
    <property type="entry name" value="Transferase(Phosphotransferase) domain 1"/>
    <property type="match status" value="1"/>
</dbReference>
<dbReference type="PROSITE" id="PS51392">
    <property type="entry name" value="KEN"/>
    <property type="match status" value="1"/>
</dbReference>
<evidence type="ECO:0000259" key="9">
    <source>
        <dbReference type="PROSITE" id="PS50011"/>
    </source>
</evidence>
<dbReference type="AlphaFoldDB" id="A0A1S3S292"/>
<dbReference type="GO" id="GO:1990604">
    <property type="term" value="C:IRE1-TRAF2-ASK1 complex"/>
    <property type="evidence" value="ECO:0007669"/>
    <property type="project" value="TreeGrafter"/>
</dbReference>
<feature type="domain" description="Protein kinase" evidence="9">
    <location>
        <begin position="229"/>
        <end position="493"/>
    </location>
</feature>
<dbReference type="InterPro" id="IPR000719">
    <property type="entry name" value="Prot_kinase_dom"/>
</dbReference>
<evidence type="ECO:0000313" key="12">
    <source>
        <dbReference type="Proteomes" id="UP001652741"/>
    </source>
</evidence>
<dbReference type="GO" id="GO:0045087">
    <property type="term" value="P:innate immune response"/>
    <property type="evidence" value="ECO:0007669"/>
    <property type="project" value="UniProtKB-KW"/>
</dbReference>
<evidence type="ECO:0000256" key="6">
    <source>
        <dbReference type="ARBA" id="ARBA00022840"/>
    </source>
</evidence>
<dbReference type="InterPro" id="IPR011009">
    <property type="entry name" value="Kinase-like_dom_sf"/>
</dbReference>
<dbReference type="InterPro" id="IPR045133">
    <property type="entry name" value="IRE1/2-like"/>
</dbReference>
<proteinExistence type="predicted"/>
<keyword evidence="6" id="KW-0067">ATP-binding</keyword>
<keyword evidence="12" id="KW-1185">Reference proteome</keyword>
<dbReference type="PANTHER" id="PTHR13954">
    <property type="entry name" value="IRE1-RELATED"/>
    <property type="match status" value="1"/>
</dbReference>
<dbReference type="PaxDb" id="8030-ENSSSAP00000032026"/>
<keyword evidence="3" id="KW-0399">Innate immunity</keyword>
<dbReference type="GeneID" id="106606683"/>
<dbReference type="SUPFAM" id="SSF56112">
    <property type="entry name" value="Protein kinase-like (PK-like)"/>
    <property type="match status" value="1"/>
</dbReference>
<protein>
    <submittedName>
        <fullName evidence="13 14">Serine/threonine-protein kinase/endoribonuclease IRE1-like isoform X1</fullName>
    </submittedName>
</protein>
<reference evidence="13 14" key="1">
    <citation type="submission" date="2025-05" db="UniProtKB">
        <authorList>
            <consortium name="RefSeq"/>
        </authorList>
    </citation>
    <scope>IDENTIFICATION</scope>
</reference>
<dbReference type="GO" id="GO:0006397">
    <property type="term" value="P:mRNA processing"/>
    <property type="evidence" value="ECO:0007669"/>
    <property type="project" value="InterPro"/>
</dbReference>
<evidence type="ECO:0000259" key="10">
    <source>
        <dbReference type="PROSITE" id="PS50209"/>
    </source>
</evidence>
<dbReference type="RefSeq" id="XP_045575946.1">
    <property type="nucleotide sequence ID" value="XM_045719990.1"/>
</dbReference>
<organism evidence="12 13">
    <name type="scientific">Salmo salar</name>
    <name type="common">Atlantic salmon</name>
    <dbReference type="NCBI Taxonomy" id="8030"/>
    <lineage>
        <taxon>Eukaryota</taxon>
        <taxon>Metazoa</taxon>
        <taxon>Chordata</taxon>
        <taxon>Craniata</taxon>
        <taxon>Vertebrata</taxon>
        <taxon>Euteleostomi</taxon>
        <taxon>Actinopterygii</taxon>
        <taxon>Neopterygii</taxon>
        <taxon>Teleostei</taxon>
        <taxon>Protacanthopterygii</taxon>
        <taxon>Salmoniformes</taxon>
        <taxon>Salmonidae</taxon>
        <taxon>Salmoninae</taxon>
        <taxon>Salmo</taxon>
    </lineage>
</organism>
<dbReference type="GO" id="GO:0036498">
    <property type="term" value="P:IRE1-mediated unfolded protein response"/>
    <property type="evidence" value="ECO:0007669"/>
    <property type="project" value="TreeGrafter"/>
</dbReference>
<evidence type="ECO:0000256" key="8">
    <source>
        <dbReference type="ARBA" id="ARBA00023198"/>
    </source>
</evidence>
<dbReference type="GO" id="GO:0070059">
    <property type="term" value="P:intrinsic apoptotic signaling pathway in response to endoplasmic reticulum stress"/>
    <property type="evidence" value="ECO:0007669"/>
    <property type="project" value="TreeGrafter"/>
</dbReference>
<dbReference type="InterPro" id="IPR038357">
    <property type="entry name" value="KEN_sf"/>
</dbReference>
<dbReference type="Pfam" id="PF00619">
    <property type="entry name" value="CARD"/>
    <property type="match status" value="2"/>
</dbReference>
<evidence type="ECO:0000256" key="7">
    <source>
        <dbReference type="ARBA" id="ARBA00022859"/>
    </source>
</evidence>
<keyword evidence="4" id="KW-0732">Signal</keyword>
<sequence length="633" mass="71759">MTSKEDAAEFVDRHRAELIQRVRKVMPIADDLLRRGMINYEMFANITTSKTNQEKMKEVYKALQSGGTPLKTAFYRILLKNERLLVINLAAEFVDRHRAELIQRVCTVMPIADDLLRRGMIYPEVYSNIQTANASQDQMRELYKAVQSGGPEVKSAFYRILLKQEPHLVINLEDAVGDLEDCLNIGESSSGSIALEGPALPPASNILPATGRKPAALASDEESVGKITYYTSNHLGIGADGIVFRGHYLCDDNNKRPVAVKRIELAKQSYADREITLLLKLDDNPHVVRYFCTEKDGQFLYIAIERCAASLDKCFTKENPFDLRGLKPVMLLQQTMIGLKHLHSHKIVHRDVKPHNILLKVHSGSVTVKISDFGMSKQLADGRQSYSMRSGALGTMGWNAPEVLDESRKVNPTSAVDIFSAGCVFYYVLTGGEHPFGEPYRQTGNIMDGKYNLNGLQKDKHEDIVATDLIEQMLNMEPQRRPSAESVLKHPFFWSLEKQLQFFQDVSDRIVMETSYGPIIQQLESGGQEVVRNNWMEHIPAVLQKDLETRKGAYKGAYEKGSVKSLLRAIRNKKHHYHESPKEVQETLGSIPDDFVSYFTSRFPHLLLHTYLAMRTCAKELTFQKYYPKLRES</sequence>
<dbReference type="PROSITE" id="PS50209">
    <property type="entry name" value="CARD"/>
    <property type="match status" value="2"/>
</dbReference>
<dbReference type="SMART" id="SM00220">
    <property type="entry name" value="S_TKc"/>
    <property type="match status" value="1"/>
</dbReference>
<dbReference type="GO" id="GO:0004674">
    <property type="term" value="F:protein serine/threonine kinase activity"/>
    <property type="evidence" value="ECO:0007669"/>
    <property type="project" value="UniProtKB-KW"/>
</dbReference>
<evidence type="ECO:0000256" key="2">
    <source>
        <dbReference type="ARBA" id="ARBA00022490"/>
    </source>
</evidence>
<keyword evidence="5" id="KW-0547">Nucleotide-binding</keyword>
<dbReference type="GO" id="GO:0004521">
    <property type="term" value="F:RNA endonuclease activity"/>
    <property type="evidence" value="ECO:0007669"/>
    <property type="project" value="InterPro"/>
</dbReference>
<evidence type="ECO:0000313" key="14">
    <source>
        <dbReference type="RefSeq" id="XP_045575946.1"/>
    </source>
</evidence>
<accession>A0A1S3S292</accession>
<feature type="domain" description="CARD" evidence="10">
    <location>
        <begin position="3"/>
        <end position="93"/>
    </location>
</feature>
<gene>
    <name evidence="13 14" type="primary">LOC106606683</name>
</gene>
<evidence type="ECO:0000259" key="11">
    <source>
        <dbReference type="PROSITE" id="PS51392"/>
    </source>
</evidence>
<evidence type="ECO:0000313" key="13">
    <source>
        <dbReference type="RefSeq" id="XP_014058500.2"/>
    </source>
</evidence>
<dbReference type="Pfam" id="PF00069">
    <property type="entry name" value="Pkinase"/>
    <property type="match status" value="1"/>
</dbReference>
<dbReference type="Gene3D" id="1.20.1440.180">
    <property type="entry name" value="KEN domain"/>
    <property type="match status" value="1"/>
</dbReference>
<feature type="domain" description="KEN" evidence="11">
    <location>
        <begin position="496"/>
        <end position="629"/>
    </location>
</feature>
<dbReference type="Gene3D" id="3.30.200.20">
    <property type="entry name" value="Phosphorylase Kinase, domain 1"/>
    <property type="match status" value="1"/>
</dbReference>
<dbReference type="SMART" id="SM00580">
    <property type="entry name" value="PUG"/>
    <property type="match status" value="1"/>
</dbReference>
<dbReference type="InterPro" id="IPR008271">
    <property type="entry name" value="Ser/Thr_kinase_AS"/>
</dbReference>
<dbReference type="GO" id="GO:0042981">
    <property type="term" value="P:regulation of apoptotic process"/>
    <property type="evidence" value="ECO:0007669"/>
    <property type="project" value="InterPro"/>
</dbReference>
<dbReference type="Proteomes" id="UP001652741">
    <property type="component" value="Chromosome ssa06"/>
</dbReference>
<dbReference type="GO" id="GO:0010468">
    <property type="term" value="P:regulation of gene expression"/>
    <property type="evidence" value="ECO:0007669"/>
    <property type="project" value="UniProtKB-ARBA"/>
</dbReference>
<dbReference type="GO" id="GO:0005829">
    <property type="term" value="C:cytosol"/>
    <property type="evidence" value="ECO:0007669"/>
    <property type="project" value="UniProtKB-SubCell"/>
</dbReference>
<keyword evidence="8" id="KW-0395">Inflammatory response</keyword>
<feature type="domain" description="CARD" evidence="10">
    <location>
        <begin position="86"/>
        <end position="176"/>
    </location>
</feature>
<name>A0A1S3S292_SALSA</name>
<evidence type="ECO:0000256" key="4">
    <source>
        <dbReference type="ARBA" id="ARBA00022729"/>
    </source>
</evidence>
<dbReference type="CDD" id="cd08330">
    <property type="entry name" value="CARD_ASC_NALP1"/>
    <property type="match status" value="2"/>
</dbReference>
<evidence type="ECO:0000256" key="3">
    <source>
        <dbReference type="ARBA" id="ARBA00022588"/>
    </source>
</evidence>
<dbReference type="Gene3D" id="1.10.533.10">
    <property type="entry name" value="Death Domain, Fas"/>
    <property type="match status" value="2"/>
</dbReference>
<dbReference type="SUPFAM" id="SSF47986">
    <property type="entry name" value="DEATH domain"/>
    <property type="match status" value="2"/>
</dbReference>
<evidence type="ECO:0000256" key="5">
    <source>
        <dbReference type="ARBA" id="ARBA00022741"/>
    </source>
</evidence>
<dbReference type="InterPro" id="IPR033516">
    <property type="entry name" value="CARD8/ASC/NALP1_CARD"/>
</dbReference>
<comment type="subcellular location">
    <subcellularLocation>
        <location evidence="1">Cytoplasm</location>
        <location evidence="1">Cytosol</location>
    </subcellularLocation>
</comment>
<dbReference type="GO" id="GO:0006954">
    <property type="term" value="P:inflammatory response"/>
    <property type="evidence" value="ECO:0007669"/>
    <property type="project" value="UniProtKB-KW"/>
</dbReference>
<dbReference type="Pfam" id="PF06479">
    <property type="entry name" value="Ribonuc_2-5A"/>
    <property type="match status" value="1"/>
</dbReference>
<keyword evidence="2" id="KW-0963">Cytoplasm</keyword>
<dbReference type="STRING" id="8030.ENSSSAP00000032026"/>